<keyword evidence="1" id="KW-1133">Transmembrane helix</keyword>
<keyword evidence="3" id="KW-1185">Reference proteome</keyword>
<evidence type="ECO:0000256" key="1">
    <source>
        <dbReference type="SAM" id="Phobius"/>
    </source>
</evidence>
<feature type="transmembrane region" description="Helical" evidence="1">
    <location>
        <begin position="20"/>
        <end position="38"/>
    </location>
</feature>
<protein>
    <submittedName>
        <fullName evidence="2">Uncharacterized protein</fullName>
    </submittedName>
</protein>
<sequence length="112" mass="12923">MIRYGGLGCWRWLGTRTLGYGSVLGLVLPWMISFRRLYETCFSEHSRKMYHFRACTRPFCAFRPFGAFGGGGIIPFGDMASCSSTHIITYQLPEPTCLFRHLYSYQRSESRT</sequence>
<gene>
    <name evidence="2" type="ORF">K491DRAFT_397258</name>
</gene>
<name>A0A6A6TC96_9PLEO</name>
<dbReference type="AlphaFoldDB" id="A0A6A6TC96"/>
<accession>A0A6A6TC96</accession>
<keyword evidence="1" id="KW-0812">Transmembrane</keyword>
<keyword evidence="1" id="KW-0472">Membrane</keyword>
<reference evidence="2" key="1">
    <citation type="journal article" date="2020" name="Stud. Mycol.">
        <title>101 Dothideomycetes genomes: a test case for predicting lifestyles and emergence of pathogens.</title>
        <authorList>
            <person name="Haridas S."/>
            <person name="Albert R."/>
            <person name="Binder M."/>
            <person name="Bloem J."/>
            <person name="Labutti K."/>
            <person name="Salamov A."/>
            <person name="Andreopoulos B."/>
            <person name="Baker S."/>
            <person name="Barry K."/>
            <person name="Bills G."/>
            <person name="Bluhm B."/>
            <person name="Cannon C."/>
            <person name="Castanera R."/>
            <person name="Culley D."/>
            <person name="Daum C."/>
            <person name="Ezra D."/>
            <person name="Gonzalez J."/>
            <person name="Henrissat B."/>
            <person name="Kuo A."/>
            <person name="Liang C."/>
            <person name="Lipzen A."/>
            <person name="Lutzoni F."/>
            <person name="Magnuson J."/>
            <person name="Mondo S."/>
            <person name="Nolan M."/>
            <person name="Ohm R."/>
            <person name="Pangilinan J."/>
            <person name="Park H.-J."/>
            <person name="Ramirez L."/>
            <person name="Alfaro M."/>
            <person name="Sun H."/>
            <person name="Tritt A."/>
            <person name="Yoshinaga Y."/>
            <person name="Zwiers L.-H."/>
            <person name="Turgeon B."/>
            <person name="Goodwin S."/>
            <person name="Spatafora J."/>
            <person name="Crous P."/>
            <person name="Grigoriev I."/>
        </authorList>
    </citation>
    <scope>NUCLEOTIDE SEQUENCE</scope>
    <source>
        <strain evidence="2">CBS 122681</strain>
    </source>
</reference>
<organism evidence="2 3">
    <name type="scientific">Lophiostoma macrostomum CBS 122681</name>
    <dbReference type="NCBI Taxonomy" id="1314788"/>
    <lineage>
        <taxon>Eukaryota</taxon>
        <taxon>Fungi</taxon>
        <taxon>Dikarya</taxon>
        <taxon>Ascomycota</taxon>
        <taxon>Pezizomycotina</taxon>
        <taxon>Dothideomycetes</taxon>
        <taxon>Pleosporomycetidae</taxon>
        <taxon>Pleosporales</taxon>
        <taxon>Lophiostomataceae</taxon>
        <taxon>Lophiostoma</taxon>
    </lineage>
</organism>
<proteinExistence type="predicted"/>
<evidence type="ECO:0000313" key="3">
    <source>
        <dbReference type="Proteomes" id="UP000799324"/>
    </source>
</evidence>
<evidence type="ECO:0000313" key="2">
    <source>
        <dbReference type="EMBL" id="KAF2656214.1"/>
    </source>
</evidence>
<dbReference type="EMBL" id="MU004339">
    <property type="protein sequence ID" value="KAF2656214.1"/>
    <property type="molecule type" value="Genomic_DNA"/>
</dbReference>
<dbReference type="Proteomes" id="UP000799324">
    <property type="component" value="Unassembled WGS sequence"/>
</dbReference>